<reference evidence="7 8" key="1">
    <citation type="journal article" date="2018" name="Gigascience">
        <title>Genomes of trombidid mites reveal novel predicted allergens and laterally-transferred genes associated with secondary metabolism.</title>
        <authorList>
            <person name="Dong X."/>
            <person name="Chaisiri K."/>
            <person name="Xia D."/>
            <person name="Armstrong S.D."/>
            <person name="Fang Y."/>
            <person name="Donnelly M.J."/>
            <person name="Kadowaki T."/>
            <person name="McGarry J.W."/>
            <person name="Darby A.C."/>
            <person name="Makepeace B.L."/>
        </authorList>
    </citation>
    <scope>NUCLEOTIDE SEQUENCE [LARGE SCALE GENOMIC DNA]</scope>
    <source>
        <strain evidence="7">UoL-UT</strain>
    </source>
</reference>
<evidence type="ECO:0000256" key="2">
    <source>
        <dbReference type="ARBA" id="ARBA00008000"/>
    </source>
</evidence>
<accession>A0A443RYC8</accession>
<keyword evidence="5" id="KW-0560">Oxidoreductase</keyword>
<dbReference type="InterPro" id="IPR016169">
    <property type="entry name" value="FAD-bd_PCMH_sub2"/>
</dbReference>
<sequence>HCRKSVAGYNLTNLFVGSEGTLGVITGLTLKLHPIPESFLAVVCSFPSIKTATETTIQTLQSCVPVTKIELLDQMSMKASHLYHKSDLPIAPTLFVEFNGSKSDIEKQSILFKDIAEANGCTFFKSTSNIEERNKLWKARHEMYYACLALKPNCSAVTTDVCVPISKLTDIVLWSQEQLEKMNILGPIVGHVGDGNFHILALIPEKEDKKRVVEFANQLSERCALSLGGTCTGEHGIGIGKKHLLMRHSFN</sequence>
<feature type="domain" description="FAD-binding oxidoreductase/transferase type 4 C-terminal" evidence="6">
    <location>
        <begin position="36"/>
        <end position="248"/>
    </location>
</feature>
<dbReference type="InterPro" id="IPR004113">
    <property type="entry name" value="FAD-bd_oxidored_4_C"/>
</dbReference>
<organism evidence="7 8">
    <name type="scientific">Leptotrombidium deliense</name>
    <dbReference type="NCBI Taxonomy" id="299467"/>
    <lineage>
        <taxon>Eukaryota</taxon>
        <taxon>Metazoa</taxon>
        <taxon>Ecdysozoa</taxon>
        <taxon>Arthropoda</taxon>
        <taxon>Chelicerata</taxon>
        <taxon>Arachnida</taxon>
        <taxon>Acari</taxon>
        <taxon>Acariformes</taxon>
        <taxon>Trombidiformes</taxon>
        <taxon>Prostigmata</taxon>
        <taxon>Anystina</taxon>
        <taxon>Parasitengona</taxon>
        <taxon>Trombiculoidea</taxon>
        <taxon>Trombiculidae</taxon>
        <taxon>Leptotrombidium</taxon>
    </lineage>
</organism>
<dbReference type="GO" id="GO:1903457">
    <property type="term" value="P:lactate catabolic process"/>
    <property type="evidence" value="ECO:0007669"/>
    <property type="project" value="TreeGrafter"/>
</dbReference>
<dbReference type="PANTHER" id="PTHR11748:SF111">
    <property type="entry name" value="D-LACTATE DEHYDROGENASE, MITOCHONDRIAL-RELATED"/>
    <property type="match status" value="1"/>
</dbReference>
<dbReference type="GO" id="GO:0050660">
    <property type="term" value="F:flavin adenine dinucleotide binding"/>
    <property type="evidence" value="ECO:0007669"/>
    <property type="project" value="InterPro"/>
</dbReference>
<dbReference type="GO" id="GO:0004458">
    <property type="term" value="F:D-lactate dehydrogenase (cytochrome) activity"/>
    <property type="evidence" value="ECO:0007669"/>
    <property type="project" value="TreeGrafter"/>
</dbReference>
<dbReference type="AlphaFoldDB" id="A0A443RYC8"/>
<evidence type="ECO:0000256" key="1">
    <source>
        <dbReference type="ARBA" id="ARBA00001974"/>
    </source>
</evidence>
<name>A0A443RYC8_9ACAR</name>
<evidence type="ECO:0000259" key="6">
    <source>
        <dbReference type="Pfam" id="PF02913"/>
    </source>
</evidence>
<dbReference type="GO" id="GO:0008720">
    <property type="term" value="F:D-lactate dehydrogenase (NAD+) activity"/>
    <property type="evidence" value="ECO:0007669"/>
    <property type="project" value="TreeGrafter"/>
</dbReference>
<dbReference type="GO" id="GO:0005739">
    <property type="term" value="C:mitochondrion"/>
    <property type="evidence" value="ECO:0007669"/>
    <property type="project" value="TreeGrafter"/>
</dbReference>
<evidence type="ECO:0000256" key="4">
    <source>
        <dbReference type="ARBA" id="ARBA00022827"/>
    </source>
</evidence>
<keyword evidence="3" id="KW-0285">Flavoprotein</keyword>
<dbReference type="OrthoDB" id="5332616at2759"/>
<dbReference type="Gene3D" id="3.30.70.2740">
    <property type="match status" value="1"/>
</dbReference>
<gene>
    <name evidence="7" type="ORF">B4U80_05712</name>
</gene>
<feature type="non-terminal residue" evidence="7">
    <location>
        <position position="1"/>
    </location>
</feature>
<comment type="similarity">
    <text evidence="2">Belongs to the FAD-binding oxidoreductase/transferase type 4 family.</text>
</comment>
<evidence type="ECO:0000313" key="8">
    <source>
        <dbReference type="Proteomes" id="UP000288716"/>
    </source>
</evidence>
<evidence type="ECO:0000313" key="7">
    <source>
        <dbReference type="EMBL" id="RWS20059.1"/>
    </source>
</evidence>
<proteinExistence type="inferred from homology"/>
<keyword evidence="4" id="KW-0274">FAD</keyword>
<dbReference type="PANTHER" id="PTHR11748">
    <property type="entry name" value="D-LACTATE DEHYDROGENASE"/>
    <property type="match status" value="1"/>
</dbReference>
<comment type="cofactor">
    <cofactor evidence="1">
        <name>FAD</name>
        <dbReference type="ChEBI" id="CHEBI:57692"/>
    </cofactor>
</comment>
<dbReference type="SUPFAM" id="SSF56176">
    <property type="entry name" value="FAD-binding/transporter-associated domain-like"/>
    <property type="match status" value="1"/>
</dbReference>
<dbReference type="InterPro" id="IPR016164">
    <property type="entry name" value="FAD-linked_Oxase-like_C"/>
</dbReference>
<dbReference type="STRING" id="299467.A0A443RYC8"/>
<protein>
    <submittedName>
        <fullName evidence="7">Putative D-lactate dehydrogenase-like isoform X2</fullName>
    </submittedName>
</protein>
<dbReference type="EMBL" id="NCKV01020389">
    <property type="protein sequence ID" value="RWS20059.1"/>
    <property type="molecule type" value="Genomic_DNA"/>
</dbReference>
<evidence type="ECO:0000256" key="3">
    <source>
        <dbReference type="ARBA" id="ARBA00022630"/>
    </source>
</evidence>
<evidence type="ECO:0000256" key="5">
    <source>
        <dbReference type="ARBA" id="ARBA00023002"/>
    </source>
</evidence>
<comment type="caution">
    <text evidence="7">The sequence shown here is derived from an EMBL/GenBank/DDBJ whole genome shotgun (WGS) entry which is preliminary data.</text>
</comment>
<dbReference type="SUPFAM" id="SSF55103">
    <property type="entry name" value="FAD-linked oxidases, C-terminal domain"/>
    <property type="match status" value="1"/>
</dbReference>
<dbReference type="FunFam" id="3.30.70.2740:FF:000001">
    <property type="entry name" value="D-lactate dehydrogenase mitochondrial"/>
    <property type="match status" value="1"/>
</dbReference>
<dbReference type="VEuPathDB" id="VectorBase:LDEU011981"/>
<keyword evidence="8" id="KW-1185">Reference proteome</keyword>
<dbReference type="Proteomes" id="UP000288716">
    <property type="component" value="Unassembled WGS sequence"/>
</dbReference>
<dbReference type="Pfam" id="PF02913">
    <property type="entry name" value="FAD-oxidase_C"/>
    <property type="match status" value="1"/>
</dbReference>
<dbReference type="Gene3D" id="3.30.465.10">
    <property type="match status" value="1"/>
</dbReference>
<dbReference type="InterPro" id="IPR036318">
    <property type="entry name" value="FAD-bd_PCMH-like_sf"/>
</dbReference>